<dbReference type="GO" id="GO:0032217">
    <property type="term" value="F:riboflavin transmembrane transporter activity"/>
    <property type="evidence" value="ECO:0007669"/>
    <property type="project" value="UniProtKB-UniRule"/>
</dbReference>
<comment type="similarity">
    <text evidence="3 9">Belongs to the riboflavin transporter family.</text>
</comment>
<dbReference type="Proteomes" id="UP000005408">
    <property type="component" value="Unassembled WGS sequence"/>
</dbReference>
<protein>
    <recommendedName>
        <fullName evidence="9">Riboflavin transporter</fullName>
    </recommendedName>
</protein>
<feature type="transmembrane region" description="Helical" evidence="9">
    <location>
        <begin position="291"/>
        <end position="311"/>
    </location>
</feature>
<keyword evidence="8 9" id="KW-0472">Membrane</keyword>
<feature type="transmembrane region" description="Helical" evidence="9">
    <location>
        <begin position="154"/>
        <end position="175"/>
    </location>
</feature>
<evidence type="ECO:0000256" key="7">
    <source>
        <dbReference type="ARBA" id="ARBA00022989"/>
    </source>
</evidence>
<keyword evidence="4 9" id="KW-0813">Transport</keyword>
<evidence type="ECO:0000256" key="1">
    <source>
        <dbReference type="ARBA" id="ARBA00000215"/>
    </source>
</evidence>
<proteinExistence type="inferred from homology"/>
<feature type="transmembrane region" description="Helical" evidence="9">
    <location>
        <begin position="54"/>
        <end position="75"/>
    </location>
</feature>
<name>A0A8W8KH77_MAGGI</name>
<dbReference type="EnsemblMetazoa" id="G23886.1">
    <property type="protein sequence ID" value="G23886.1:cds"/>
    <property type="gene ID" value="G23886"/>
</dbReference>
<evidence type="ECO:0000256" key="2">
    <source>
        <dbReference type="ARBA" id="ARBA00004651"/>
    </source>
</evidence>
<dbReference type="EnsemblMetazoa" id="G23886.3">
    <property type="protein sequence ID" value="G23886.3:cds"/>
    <property type="gene ID" value="G23886"/>
</dbReference>
<dbReference type="OrthoDB" id="9995836at2759"/>
<keyword evidence="5 9" id="KW-1003">Cell membrane</keyword>
<keyword evidence="6 9" id="KW-0812">Transmembrane</keyword>
<comment type="catalytic activity">
    <reaction evidence="1 9">
        <text>riboflavin(in) = riboflavin(out)</text>
        <dbReference type="Rhea" id="RHEA:35015"/>
        <dbReference type="ChEBI" id="CHEBI:57986"/>
    </reaction>
</comment>
<feature type="transmembrane region" description="Helical" evidence="9">
    <location>
        <begin position="393"/>
        <end position="411"/>
    </location>
</feature>
<accession>A0A8W8KH77</accession>
<evidence type="ECO:0000256" key="4">
    <source>
        <dbReference type="ARBA" id="ARBA00022448"/>
    </source>
</evidence>
<reference evidence="10" key="1">
    <citation type="submission" date="2022-08" db="UniProtKB">
        <authorList>
            <consortium name="EnsemblMetazoa"/>
        </authorList>
    </citation>
    <scope>IDENTIFICATION</scope>
    <source>
        <strain evidence="10">05x7-T-G4-1.051#20</strain>
    </source>
</reference>
<evidence type="ECO:0000313" key="11">
    <source>
        <dbReference type="Proteomes" id="UP000005408"/>
    </source>
</evidence>
<evidence type="ECO:0000256" key="3">
    <source>
        <dbReference type="ARBA" id="ARBA00006366"/>
    </source>
</evidence>
<feature type="transmembrane region" description="Helical" evidence="9">
    <location>
        <begin position="323"/>
        <end position="345"/>
    </location>
</feature>
<comment type="function">
    <text evidence="9">Plasma membrane transporter mediating the uptake by cells of the water soluble vitamin B2/riboflavin that plays a key role in biochemical oxidation-reduction reactions of the carbohydrate, lipid, and amino acid metabolism.</text>
</comment>
<dbReference type="OMA" id="EQRPMMD"/>
<keyword evidence="11" id="KW-1185">Reference proteome</keyword>
<feature type="transmembrane region" description="Helical" evidence="9">
    <location>
        <begin position="211"/>
        <end position="229"/>
    </location>
</feature>
<dbReference type="InterPro" id="IPR009357">
    <property type="entry name" value="Riboflavin_transptr"/>
</dbReference>
<dbReference type="AlphaFoldDB" id="A0A8W8KH77"/>
<feature type="transmembrane region" description="Helical" evidence="9">
    <location>
        <begin position="12"/>
        <end position="34"/>
    </location>
</feature>
<feature type="transmembrane region" description="Helical" evidence="9">
    <location>
        <begin position="120"/>
        <end position="147"/>
    </location>
</feature>
<feature type="transmembrane region" description="Helical" evidence="9">
    <location>
        <begin position="87"/>
        <end position="108"/>
    </location>
</feature>
<keyword evidence="7 9" id="KW-1133">Transmembrane helix</keyword>
<dbReference type="EnsemblMetazoa" id="G23886.2">
    <property type="protein sequence ID" value="G23886.2:cds"/>
    <property type="gene ID" value="G23886"/>
</dbReference>
<feature type="transmembrane region" description="Helical" evidence="9">
    <location>
        <begin position="352"/>
        <end position="373"/>
    </location>
</feature>
<feature type="transmembrane region" description="Helical" evidence="9">
    <location>
        <begin position="418"/>
        <end position="441"/>
    </location>
</feature>
<evidence type="ECO:0000256" key="9">
    <source>
        <dbReference type="RuleBase" id="RU368035"/>
    </source>
</evidence>
<dbReference type="GO" id="GO:0005886">
    <property type="term" value="C:plasma membrane"/>
    <property type="evidence" value="ECO:0007669"/>
    <property type="project" value="UniProtKB-SubCell"/>
</dbReference>
<evidence type="ECO:0000256" key="5">
    <source>
        <dbReference type="ARBA" id="ARBA00022475"/>
    </source>
</evidence>
<dbReference type="PANTHER" id="PTHR12929">
    <property type="entry name" value="SOLUTE CARRIER FAMILY 52"/>
    <property type="match status" value="1"/>
</dbReference>
<comment type="subcellular location">
    <subcellularLocation>
        <location evidence="2 9">Cell membrane</location>
        <topology evidence="2 9">Multi-pass membrane protein</topology>
    </subcellularLocation>
</comment>
<dbReference type="PANTHER" id="PTHR12929:SF10">
    <property type="entry name" value="RIBOFLAVIN TRANSPORTER"/>
    <property type="match status" value="1"/>
</dbReference>
<evidence type="ECO:0000256" key="6">
    <source>
        <dbReference type="ARBA" id="ARBA00022692"/>
    </source>
</evidence>
<organism evidence="10 11">
    <name type="scientific">Magallana gigas</name>
    <name type="common">Pacific oyster</name>
    <name type="synonym">Crassostrea gigas</name>
    <dbReference type="NCBI Taxonomy" id="29159"/>
    <lineage>
        <taxon>Eukaryota</taxon>
        <taxon>Metazoa</taxon>
        <taxon>Spiralia</taxon>
        <taxon>Lophotrochozoa</taxon>
        <taxon>Mollusca</taxon>
        <taxon>Bivalvia</taxon>
        <taxon>Autobranchia</taxon>
        <taxon>Pteriomorphia</taxon>
        <taxon>Ostreida</taxon>
        <taxon>Ostreoidea</taxon>
        <taxon>Ostreidae</taxon>
        <taxon>Magallana</taxon>
    </lineage>
</organism>
<evidence type="ECO:0000256" key="8">
    <source>
        <dbReference type="ARBA" id="ARBA00023136"/>
    </source>
</evidence>
<dbReference type="Pfam" id="PF06237">
    <property type="entry name" value="SLC52_ribofla_tr"/>
    <property type="match status" value="1"/>
</dbReference>
<sequence length="454" mass="49423">MAVNKLISFFKPVDVSLPVFSLTILFGLGSWLTINGVWVELPTIVPFVPEQWKLSSYLSLIGQLSNIGPVFVLVLNKVRPRWLKETAVTYAIIIVGVTSCVMSAFLWQTTSLVGGDEHSVALFIFVFLMSLCDCTSTVIFLPFMFLFKPNYMTGLYIGEGLSALVPGMLALGQGVGQTECRNTSTLNTTTNITSYHLAKVSNPPNFPVRDFFLALAAMMLICGISFTLLKYAPICKKEHLPSSEQTTKSSSFSNIMPCQMQQKDISDNQPDSIHTVLVEKRDQVMTNATQAIWLVVICWVSFLANGFLPSINTYSSLPYGSKAFHLSAILDNIANPLACLVAFFLPAKSFRVLMGTTILGTAFSVYLLVLAGMSPDPPFVGSTGGSFLMVVSYVGKTTLFVYTKVCVAVLFRLVGRHALFYLGGATQLGACLGSVLAYILVNVAAVFESAPQQC</sequence>
<evidence type="ECO:0000313" key="10">
    <source>
        <dbReference type="EnsemblMetazoa" id="G23886.3:cds"/>
    </source>
</evidence>